<feature type="domain" description="Lipid/polyisoprenoid-binding YceI-like" evidence="1">
    <location>
        <begin position="54"/>
        <end position="177"/>
    </location>
</feature>
<name>A0ABS5JYP6_9BACT</name>
<accession>A0ABS5JYP6</accession>
<proteinExistence type="predicted"/>
<dbReference type="PANTHER" id="PTHR34406">
    <property type="entry name" value="PROTEIN YCEI"/>
    <property type="match status" value="1"/>
</dbReference>
<dbReference type="RefSeq" id="WP_212217268.1">
    <property type="nucleotide sequence ID" value="NZ_JAGUCO010000017.1"/>
</dbReference>
<dbReference type="PANTHER" id="PTHR34406:SF1">
    <property type="entry name" value="PROTEIN YCEI"/>
    <property type="match status" value="1"/>
</dbReference>
<keyword evidence="3" id="KW-1185">Reference proteome</keyword>
<dbReference type="Pfam" id="PF04264">
    <property type="entry name" value="YceI"/>
    <property type="match status" value="1"/>
</dbReference>
<protein>
    <submittedName>
        <fullName evidence="2">YceI family protein</fullName>
    </submittedName>
</protein>
<dbReference type="EMBL" id="JAGUCO010000017">
    <property type="protein sequence ID" value="MBS2100027.1"/>
    <property type="molecule type" value="Genomic_DNA"/>
</dbReference>
<gene>
    <name evidence="2" type="ORF">KEM10_17200</name>
</gene>
<dbReference type="SUPFAM" id="SSF101874">
    <property type="entry name" value="YceI-like"/>
    <property type="match status" value="1"/>
</dbReference>
<dbReference type="InterPro" id="IPR007372">
    <property type="entry name" value="Lipid/polyisoprenoid-bd_YceI"/>
</dbReference>
<sequence length="183" mass="20569">MKQLIAGVIGLFFISTAALSQSKYKADEGMVSFFSSAPLEDIYAENKTVVSLVDLSTREIAFVITIVDFQFEKSLMQTHFNDKYMESHKYPKATFLGNIISPNELKNPGNYKVKVKGDLTIHGVIQNIEVDGEIIIGEAEVEASSEFTVKLEDYKVKIPRLLVRNIAEEVLVKINLTYYPVQP</sequence>
<comment type="caution">
    <text evidence="2">The sequence shown here is derived from an EMBL/GenBank/DDBJ whole genome shotgun (WGS) entry which is preliminary data.</text>
</comment>
<evidence type="ECO:0000313" key="2">
    <source>
        <dbReference type="EMBL" id="MBS2100027.1"/>
    </source>
</evidence>
<evidence type="ECO:0000259" key="1">
    <source>
        <dbReference type="Pfam" id="PF04264"/>
    </source>
</evidence>
<evidence type="ECO:0000313" key="3">
    <source>
        <dbReference type="Proteomes" id="UP000708576"/>
    </source>
</evidence>
<organism evidence="2 3">
    <name type="scientific">Carboxylicivirga linearis</name>
    <dbReference type="NCBI Taxonomy" id="1628157"/>
    <lineage>
        <taxon>Bacteria</taxon>
        <taxon>Pseudomonadati</taxon>
        <taxon>Bacteroidota</taxon>
        <taxon>Bacteroidia</taxon>
        <taxon>Marinilabiliales</taxon>
        <taxon>Marinilabiliaceae</taxon>
        <taxon>Carboxylicivirga</taxon>
    </lineage>
</organism>
<dbReference type="Proteomes" id="UP000708576">
    <property type="component" value="Unassembled WGS sequence"/>
</dbReference>
<reference evidence="2 3" key="1">
    <citation type="journal article" date="2015" name="Int. J. Syst. Evol. Microbiol.">
        <title>Carboxylicivirga linearis sp. nov., isolated from a sea cucumber culture pond.</title>
        <authorList>
            <person name="Wang F.Q."/>
            <person name="Zhou Y.X."/>
            <person name="Lin X.Z."/>
            <person name="Chen G.J."/>
            <person name="Du Z.J."/>
        </authorList>
    </citation>
    <scope>NUCLEOTIDE SEQUENCE [LARGE SCALE GENOMIC DNA]</scope>
    <source>
        <strain evidence="2 3">FB218</strain>
    </source>
</reference>
<dbReference type="InterPro" id="IPR036761">
    <property type="entry name" value="TTHA0802/YceI-like_sf"/>
</dbReference>
<dbReference type="Gene3D" id="2.40.128.110">
    <property type="entry name" value="Lipid/polyisoprenoid-binding, YceI-like"/>
    <property type="match status" value="1"/>
</dbReference>